<dbReference type="EMBL" id="LC556211">
    <property type="protein sequence ID" value="BCG50909.1"/>
    <property type="molecule type" value="Genomic_DNA"/>
</dbReference>
<organism evidence="1">
    <name type="scientific">Enterobacter cloacae</name>
    <dbReference type="NCBI Taxonomy" id="550"/>
    <lineage>
        <taxon>Bacteria</taxon>
        <taxon>Pseudomonadati</taxon>
        <taxon>Pseudomonadota</taxon>
        <taxon>Gammaproteobacteria</taxon>
        <taxon>Enterobacterales</taxon>
        <taxon>Enterobacteriaceae</taxon>
        <taxon>Enterobacter</taxon>
        <taxon>Enterobacter cloacae complex</taxon>
    </lineage>
</organism>
<proteinExistence type="predicted"/>
<protein>
    <submittedName>
        <fullName evidence="1">Uncharacterized protein</fullName>
    </submittedName>
</protein>
<dbReference type="RefSeq" id="WP_060635798.1">
    <property type="nucleotide sequence ID" value="NZ_JBDKQW010000021.1"/>
</dbReference>
<dbReference type="GeneID" id="39817172"/>
<accession>A0A6J4EK84</accession>
<dbReference type="GeneID" id="93757060"/>
<reference evidence="1" key="1">
    <citation type="submission" date="2020-06" db="EMBL/GenBank/DDBJ databases">
        <title>Persistence of extended-spectrum beta-lactamase plasmids among Enterobacteriaceae in commercial broiler farms.</title>
        <authorList>
            <person name="Yossapol M."/>
            <person name="Asai T."/>
        </authorList>
    </citation>
    <scope>NUCLEOTIDE SEQUENCE</scope>
    <source>
        <strain evidence="1">CC32</strain>
        <plasmid evidence="1">pCC32</plasmid>
    </source>
</reference>
<keyword evidence="1" id="KW-0614">Plasmid</keyword>
<evidence type="ECO:0000313" key="1">
    <source>
        <dbReference type="EMBL" id="BCG50909.1"/>
    </source>
</evidence>
<sequence>MQNRLFSRVAAIFIFTGLYCGKGISAEIEAYSVPVTQSFDVNYGYHIYSGQTGIKCSTAAQSNKLSLIAHYTHRDYSVPCDGSTTWSGDGTPSDGAWSLRVTLINEGINNESVYIEYGKHGTNAQWASFHRSIPGRSTCGLTYEPTVKIGDMTPGYAPSPVRVLGAGAGNGQMSLRPISTDSYGSFISNSDGKKIYMAVKSTEGENWNNVNQVWEGTNKQDYYLHLHAPARDSEGVYEGIMQVSLTCL</sequence>
<geneLocation type="plasmid" evidence="1">
    <name>pCC32</name>
</geneLocation>
<name>A0A6J4EK84_ENTCL</name>
<dbReference type="AlphaFoldDB" id="A0A6J4EK84"/>